<dbReference type="AlphaFoldDB" id="A0A7W9SUD1"/>
<dbReference type="PROSITE" id="PS00070">
    <property type="entry name" value="ALDEHYDE_DEHYDR_CYS"/>
    <property type="match status" value="1"/>
</dbReference>
<dbReference type="InterPro" id="IPR016161">
    <property type="entry name" value="Ald_DH/histidinol_DH"/>
</dbReference>
<dbReference type="InterPro" id="IPR016162">
    <property type="entry name" value="Ald_DH_N"/>
</dbReference>
<dbReference type="InterPro" id="IPR029510">
    <property type="entry name" value="Ald_DH_CS_GLU"/>
</dbReference>
<evidence type="ECO:0000256" key="2">
    <source>
        <dbReference type="ARBA" id="ARBA00023002"/>
    </source>
</evidence>
<keyword evidence="2 4" id="KW-0560">Oxidoreductase</keyword>
<accession>A0A7W9SUD1</accession>
<dbReference type="EMBL" id="JACHGW010000004">
    <property type="protein sequence ID" value="MBB6052523.1"/>
    <property type="molecule type" value="Genomic_DNA"/>
</dbReference>
<dbReference type="SUPFAM" id="SSF53720">
    <property type="entry name" value="ALDH-like"/>
    <property type="match status" value="1"/>
</dbReference>
<evidence type="ECO:0000256" key="1">
    <source>
        <dbReference type="ARBA" id="ARBA00009986"/>
    </source>
</evidence>
<reference evidence="6 7" key="1">
    <citation type="submission" date="2020-08" db="EMBL/GenBank/DDBJ databases">
        <title>Genomic Encyclopedia of Type Strains, Phase IV (KMG-IV): sequencing the most valuable type-strain genomes for metagenomic binning, comparative biology and taxonomic classification.</title>
        <authorList>
            <person name="Goeker M."/>
        </authorList>
    </citation>
    <scope>NUCLEOTIDE SEQUENCE [LARGE SCALE GENOMIC DNA]</scope>
    <source>
        <strain evidence="6 7">DSM 23562</strain>
    </source>
</reference>
<dbReference type="GO" id="GO:0008802">
    <property type="term" value="F:betaine-aldehyde dehydrogenase (NAD+) activity"/>
    <property type="evidence" value="ECO:0007669"/>
    <property type="project" value="UniProtKB-EC"/>
</dbReference>
<dbReference type="RefSeq" id="WP_184201708.1">
    <property type="nucleotide sequence ID" value="NZ_JACHGW010000004.1"/>
</dbReference>
<dbReference type="Proteomes" id="UP000520814">
    <property type="component" value="Unassembled WGS sequence"/>
</dbReference>
<keyword evidence="7" id="KW-1185">Reference proteome</keyword>
<dbReference type="InterPro" id="IPR016163">
    <property type="entry name" value="Ald_DH_C"/>
</dbReference>
<comment type="similarity">
    <text evidence="1 4">Belongs to the aldehyde dehydrogenase family.</text>
</comment>
<evidence type="ECO:0000313" key="6">
    <source>
        <dbReference type="EMBL" id="MBB6052523.1"/>
    </source>
</evidence>
<dbReference type="InterPro" id="IPR015590">
    <property type="entry name" value="Aldehyde_DH_dom"/>
</dbReference>
<feature type="active site" evidence="3">
    <location>
        <position position="229"/>
    </location>
</feature>
<sequence>MTSLPIINPATGQTITTVPAGTAQDIDRAVQSAQAAFDGAWGQSVPRDRTAALQKLAAAMRENAEELAQLECANVGKPIGSARGEIGYAARVLDYYAGLASTARGETVGLSGGLGLTLREPLGVCGLIVPWNFPLVITLWKLAPALAMGNTAVIKPAEWTPLTVLKLAELAKDILPEGVLNVVTGTGAEAGAALVAHPGVRKISFTGSTSTGRTIMASAAQTVKRVSLELGGKSASIVFADADLDKAAGSVMSVFDNTGQDCCARSRYLVEKSLYAAFVERFVENSKKLVVGDPLADGTDLGPLVAAAHRERVHGFVERAGVKPLIGGEKLDGPGCFYGPTVFTGIAPDAELAQAEVFGPVVTILPFTDEAEAIALANGTLYGLSGSLWTTDAARAMRVARAVRTGALSVNSSSSVHLELPFGGYGQSGLGRELGPQALDAYSEVKSVYWAQ</sequence>
<proteinExistence type="inferred from homology"/>
<feature type="domain" description="Aldehyde dehydrogenase" evidence="5">
    <location>
        <begin position="4"/>
        <end position="448"/>
    </location>
</feature>
<dbReference type="Gene3D" id="3.40.309.10">
    <property type="entry name" value="Aldehyde Dehydrogenase, Chain A, domain 2"/>
    <property type="match status" value="1"/>
</dbReference>
<dbReference type="EC" id="1.2.1.8" evidence="6"/>
<name>A0A7W9SUD1_ARMRO</name>
<evidence type="ECO:0000259" key="5">
    <source>
        <dbReference type="Pfam" id="PF00171"/>
    </source>
</evidence>
<comment type="caution">
    <text evidence="6">The sequence shown here is derived from an EMBL/GenBank/DDBJ whole genome shotgun (WGS) entry which is preliminary data.</text>
</comment>
<dbReference type="Pfam" id="PF00171">
    <property type="entry name" value="Aldedh"/>
    <property type="match status" value="1"/>
</dbReference>
<dbReference type="InterPro" id="IPR016160">
    <property type="entry name" value="Ald_DH_CS_CYS"/>
</dbReference>
<gene>
    <name evidence="6" type="ORF">HNQ39_004344</name>
</gene>
<evidence type="ECO:0000256" key="4">
    <source>
        <dbReference type="RuleBase" id="RU003345"/>
    </source>
</evidence>
<dbReference type="FunFam" id="3.40.605.10:FF:000007">
    <property type="entry name" value="NAD/NADP-dependent betaine aldehyde dehydrogenase"/>
    <property type="match status" value="1"/>
</dbReference>
<protein>
    <submittedName>
        <fullName evidence="6">Betaine-aldehyde dehydrogenase</fullName>
        <ecNumber evidence="6">1.2.1.8</ecNumber>
    </submittedName>
</protein>
<dbReference type="PROSITE" id="PS00687">
    <property type="entry name" value="ALDEHYDE_DEHYDR_GLU"/>
    <property type="match status" value="1"/>
</dbReference>
<dbReference type="Gene3D" id="3.40.605.10">
    <property type="entry name" value="Aldehyde Dehydrogenase, Chain A, domain 1"/>
    <property type="match status" value="1"/>
</dbReference>
<evidence type="ECO:0000256" key="3">
    <source>
        <dbReference type="PROSITE-ProRule" id="PRU10007"/>
    </source>
</evidence>
<evidence type="ECO:0000313" key="7">
    <source>
        <dbReference type="Proteomes" id="UP000520814"/>
    </source>
</evidence>
<organism evidence="6 7">
    <name type="scientific">Armatimonas rosea</name>
    <dbReference type="NCBI Taxonomy" id="685828"/>
    <lineage>
        <taxon>Bacteria</taxon>
        <taxon>Bacillati</taxon>
        <taxon>Armatimonadota</taxon>
        <taxon>Armatimonadia</taxon>
        <taxon>Armatimonadales</taxon>
        <taxon>Armatimonadaceae</taxon>
        <taxon>Armatimonas</taxon>
    </lineage>
</organism>
<dbReference type="PANTHER" id="PTHR11699">
    <property type="entry name" value="ALDEHYDE DEHYDROGENASE-RELATED"/>
    <property type="match status" value="1"/>
</dbReference>